<dbReference type="eggNOG" id="COG3501">
    <property type="taxonomic scope" value="Bacteria"/>
</dbReference>
<dbReference type="RefSeq" id="WP_013513433.1">
    <property type="nucleotide sequence ID" value="NC_014844.1"/>
</dbReference>
<dbReference type="KEGG" id="das:Daes_0475"/>
<protein>
    <submittedName>
        <fullName evidence="1">Uncharacterized protein</fullName>
    </submittedName>
</protein>
<reference evidence="1 2" key="2">
    <citation type="journal article" date="2014" name="Genome Announc.">
        <title>Complete Genome Sequence of the Subsurface, Mesophilic Sulfate-Reducing Bacterium Desulfovibrio aespoeensis Aspo-2.</title>
        <authorList>
            <person name="Pedersen K."/>
            <person name="Bengtsson A."/>
            <person name="Edlund J."/>
            <person name="Rabe L."/>
            <person name="Hazen T."/>
            <person name="Chakraborty R."/>
            <person name="Goodwin L."/>
            <person name="Shapiro N."/>
        </authorList>
    </citation>
    <scope>NUCLEOTIDE SEQUENCE [LARGE SCALE GENOMIC DNA]</scope>
    <source>
        <strain evidence="2">ATCC 700646 / DSM 10631 / Aspo-2</strain>
    </source>
</reference>
<dbReference type="OrthoDB" id="5452715at2"/>
<name>E6VXN8_PSEA9</name>
<reference evidence="2" key="1">
    <citation type="submission" date="2010-12" db="EMBL/GenBank/DDBJ databases">
        <title>Complete sequence of Desulfovibrio aespoeensis Aspo-2.</title>
        <authorList>
            <consortium name="US DOE Joint Genome Institute"/>
            <person name="Lucas S."/>
            <person name="Copeland A."/>
            <person name="Lapidus A."/>
            <person name="Cheng J.-F."/>
            <person name="Goodwin L."/>
            <person name="Pitluck S."/>
            <person name="Chertkov O."/>
            <person name="Misra M."/>
            <person name="Detter J.C."/>
            <person name="Han C."/>
            <person name="Tapia R."/>
            <person name="Land M."/>
            <person name="Hauser L."/>
            <person name="Kyrpides N."/>
            <person name="Ivanova N."/>
            <person name="Ovchinnikova G."/>
            <person name="Pedersen K."/>
            <person name="Jagevall S."/>
            <person name="Hazen T."/>
            <person name="Woyke T."/>
        </authorList>
    </citation>
    <scope>NUCLEOTIDE SEQUENCE [LARGE SCALE GENOMIC DNA]</scope>
    <source>
        <strain evidence="2">ATCC 700646 / DSM 10631 / Aspo-2</strain>
    </source>
</reference>
<gene>
    <name evidence="1" type="ordered locus">Daes_0475</name>
</gene>
<evidence type="ECO:0000313" key="2">
    <source>
        <dbReference type="Proteomes" id="UP000002191"/>
    </source>
</evidence>
<dbReference type="EMBL" id="CP002431">
    <property type="protein sequence ID" value="ADU61496.1"/>
    <property type="molecule type" value="Genomic_DNA"/>
</dbReference>
<dbReference type="Proteomes" id="UP000002191">
    <property type="component" value="Chromosome"/>
</dbReference>
<accession>E6VXN8</accession>
<dbReference type="STRING" id="643562.Daes_0475"/>
<keyword evidence="2" id="KW-1185">Reference proteome</keyword>
<dbReference type="AlphaFoldDB" id="E6VXN8"/>
<dbReference type="HOGENOM" id="CLU_103331_0_0_7"/>
<proteinExistence type="predicted"/>
<organism evidence="1 2">
    <name type="scientific">Pseudodesulfovibrio aespoeensis (strain ATCC 700646 / DSM 10631 / Aspo-2)</name>
    <name type="common">Desulfovibrio aespoeensis</name>
    <dbReference type="NCBI Taxonomy" id="643562"/>
    <lineage>
        <taxon>Bacteria</taxon>
        <taxon>Pseudomonadati</taxon>
        <taxon>Thermodesulfobacteriota</taxon>
        <taxon>Desulfovibrionia</taxon>
        <taxon>Desulfovibrionales</taxon>
        <taxon>Desulfovibrionaceae</taxon>
    </lineage>
</organism>
<evidence type="ECO:0000313" key="1">
    <source>
        <dbReference type="EMBL" id="ADU61496.1"/>
    </source>
</evidence>
<sequence length="234" mass="26390">MKLRKTFYVNDEPVKLVSDDTLLSLYSPGRAVYQVQSPRPLAGHVRLEVGYSTQDKDQVFFIGVIRESHVVDGQQQRLMCNELTCVLYTHLPAAIRHPTLVDVAQWYAEQTGLRFVVPDRPYATRRVPAFYTLGNGYHGINSLGAVFGIERYIWQQQGDGSVYVGSWDDSRWASRPVHIPEERFSQVNATGSKACAVLPQLRPGVNLNGEYLASVQMKGLEMVTTCEKQLRKLS</sequence>